<organism evidence="8 9">
    <name type="scientific">Toxoplasma gondii TgCatPRC2</name>
    <dbReference type="NCBI Taxonomy" id="1130821"/>
    <lineage>
        <taxon>Eukaryota</taxon>
        <taxon>Sar</taxon>
        <taxon>Alveolata</taxon>
        <taxon>Apicomplexa</taxon>
        <taxon>Conoidasida</taxon>
        <taxon>Coccidia</taxon>
        <taxon>Eucoccidiorida</taxon>
        <taxon>Eimeriorina</taxon>
        <taxon>Sarcocystidae</taxon>
        <taxon>Toxoplasma</taxon>
    </lineage>
</organism>
<dbReference type="OrthoDB" id="240298at2759"/>
<dbReference type="GO" id="GO:0001671">
    <property type="term" value="F:ATPase activator activity"/>
    <property type="evidence" value="ECO:0007669"/>
    <property type="project" value="TreeGrafter"/>
</dbReference>
<comment type="subcellular location">
    <subcellularLocation>
        <location evidence="1">Mitochondrion inner membrane</location>
    </subcellularLocation>
</comment>
<feature type="signal peptide" evidence="7">
    <location>
        <begin position="1"/>
        <end position="15"/>
    </location>
</feature>
<gene>
    <name evidence="8" type="ORF">TGPRC2_202810</name>
</gene>
<keyword evidence="3" id="KW-0999">Mitochondrion inner membrane</keyword>
<protein>
    <submittedName>
        <fullName evidence="8">TIM14 protein</fullName>
    </submittedName>
</protein>
<evidence type="ECO:0000256" key="5">
    <source>
        <dbReference type="ARBA" id="ARBA00023128"/>
    </source>
</evidence>
<evidence type="ECO:0000313" key="9">
    <source>
        <dbReference type="Proteomes" id="UP000075225"/>
    </source>
</evidence>
<accession>A0A151H2W8</accession>
<evidence type="ECO:0000256" key="1">
    <source>
        <dbReference type="ARBA" id="ARBA00004273"/>
    </source>
</evidence>
<dbReference type="PANTHER" id="PTHR12763">
    <property type="match status" value="1"/>
</dbReference>
<evidence type="ECO:0000256" key="4">
    <source>
        <dbReference type="ARBA" id="ARBA00022989"/>
    </source>
</evidence>
<dbReference type="SUPFAM" id="SSF46565">
    <property type="entry name" value="Chaperone J-domain"/>
    <property type="match status" value="1"/>
</dbReference>
<name>A0A151H2W8_TOXGO</name>
<keyword evidence="5" id="KW-0496">Mitochondrion</keyword>
<dbReference type="GO" id="GO:0001405">
    <property type="term" value="C:PAM complex, Tim23 associated import motor"/>
    <property type="evidence" value="ECO:0007669"/>
    <property type="project" value="TreeGrafter"/>
</dbReference>
<evidence type="ECO:0000256" key="2">
    <source>
        <dbReference type="ARBA" id="ARBA00022692"/>
    </source>
</evidence>
<feature type="chain" id="PRO_5013198497" evidence="7">
    <location>
        <begin position="16"/>
        <end position="145"/>
    </location>
</feature>
<dbReference type="GO" id="GO:0030150">
    <property type="term" value="P:protein import into mitochondrial matrix"/>
    <property type="evidence" value="ECO:0007669"/>
    <property type="project" value="TreeGrafter"/>
</dbReference>
<evidence type="ECO:0000256" key="6">
    <source>
        <dbReference type="ARBA" id="ARBA00023136"/>
    </source>
</evidence>
<proteinExistence type="predicted"/>
<evidence type="ECO:0000256" key="7">
    <source>
        <dbReference type="SAM" id="SignalP"/>
    </source>
</evidence>
<keyword evidence="2" id="KW-0812">Transmembrane</keyword>
<dbReference type="Proteomes" id="UP000075225">
    <property type="component" value="Unassembled WGS sequence"/>
</dbReference>
<reference evidence="9" key="1">
    <citation type="submission" date="2016-03" db="EMBL/GenBank/DDBJ databases">
        <authorList>
            <person name="Sibley D."/>
            <person name="Venepally P."/>
            <person name="Karamycheva S."/>
            <person name="Hadjithomas M."/>
            <person name="Khan A."/>
            <person name="Brunk B."/>
            <person name="Roos D."/>
            <person name="Caler E."/>
            <person name="Lorenzi H."/>
        </authorList>
    </citation>
    <scope>NUCLEOTIDE SEQUENCE [LARGE SCALE GENOMIC DNA]</scope>
    <source>
        <strain evidence="9">TgCatPRC2</strain>
    </source>
</reference>
<dbReference type="EMBL" id="AHZP02002554">
    <property type="protein sequence ID" value="KYK63690.1"/>
    <property type="molecule type" value="Genomic_DNA"/>
</dbReference>
<evidence type="ECO:0000256" key="3">
    <source>
        <dbReference type="ARBA" id="ARBA00022792"/>
    </source>
</evidence>
<dbReference type="AlphaFoldDB" id="A0A151H2W8"/>
<comment type="caution">
    <text evidence="8">The sequence shown here is derived from an EMBL/GenBank/DDBJ whole genome shotgun (WGS) entry which is preliminary data.</text>
</comment>
<sequence length="145" mass="15947">MWALACFLVGGAAFAARRGLRQAAAWREARSPAAAKTGQSEFSNSGAECTAPLFLWCREKFGTASSQWRALTRDLRGFDNPMTKTEALQILKLSPTATKEKILQTHKQLMLKNHPDNGGEKSWSLLPCARRLDLPSLVAVLSCSR</sequence>
<dbReference type="PANTHER" id="PTHR12763:SF28">
    <property type="entry name" value="GEO10507P1-RELATED"/>
    <property type="match status" value="1"/>
</dbReference>
<dbReference type="Gene3D" id="1.10.287.110">
    <property type="entry name" value="DnaJ domain"/>
    <property type="match status" value="1"/>
</dbReference>
<keyword evidence="7" id="KW-0732">Signal</keyword>
<dbReference type="VEuPathDB" id="ToxoDB:TGPRC2_202810"/>
<evidence type="ECO:0000313" key="8">
    <source>
        <dbReference type="EMBL" id="KYK63690.1"/>
    </source>
</evidence>
<dbReference type="InterPro" id="IPR036869">
    <property type="entry name" value="J_dom_sf"/>
</dbReference>
<keyword evidence="4" id="KW-1133">Transmembrane helix</keyword>
<keyword evidence="6" id="KW-0472">Membrane</keyword>